<gene>
    <name evidence="1" type="ORF">LCMiAC01_05060</name>
</gene>
<accession>A0A481Z234</accession>
<evidence type="ECO:0000313" key="1">
    <source>
        <dbReference type="EMBL" id="QBK88824.1"/>
    </source>
</evidence>
<reference evidence="1" key="1">
    <citation type="journal article" date="2019" name="MBio">
        <title>Virus Genomes from Deep Sea Sediments Expand the Ocean Megavirome and Support Independent Origins of Viral Gigantism.</title>
        <authorList>
            <person name="Backstrom D."/>
            <person name="Yutin N."/>
            <person name="Jorgensen S.L."/>
            <person name="Dharamshi J."/>
            <person name="Homa F."/>
            <person name="Zaremba-Niedwiedzka K."/>
            <person name="Spang A."/>
            <person name="Wolf Y.I."/>
            <person name="Koonin E.V."/>
            <person name="Ettema T.J."/>
        </authorList>
    </citation>
    <scope>NUCLEOTIDE SEQUENCE</scope>
</reference>
<protein>
    <submittedName>
        <fullName evidence="1">Uncharacterized protein</fullName>
    </submittedName>
</protein>
<dbReference type="EMBL" id="MK500400">
    <property type="protein sequence ID" value="QBK88824.1"/>
    <property type="molecule type" value="Genomic_DNA"/>
</dbReference>
<proteinExistence type="predicted"/>
<name>A0A481Z234_9VIRU</name>
<organism evidence="1">
    <name type="scientific">Mimivirus LCMiAC01</name>
    <dbReference type="NCBI Taxonomy" id="2506608"/>
    <lineage>
        <taxon>Viruses</taxon>
        <taxon>Varidnaviria</taxon>
        <taxon>Bamfordvirae</taxon>
        <taxon>Nucleocytoviricota</taxon>
        <taxon>Megaviricetes</taxon>
        <taxon>Imitervirales</taxon>
        <taxon>Mimiviridae</taxon>
        <taxon>Klosneuvirinae</taxon>
    </lineage>
</organism>
<sequence length="66" mass="7547">MYKTASCTKYDNVYSHDTTPSSVDILYCLDTNPNIIFTVPKSDAKPISTKKYSLLVIPEKFRELIQ</sequence>